<name>A0A0B6ZEZ9_9EUPU</name>
<dbReference type="EMBL" id="HACG01020248">
    <property type="protein sequence ID" value="CEK67113.1"/>
    <property type="molecule type" value="Transcribed_RNA"/>
</dbReference>
<proteinExistence type="predicted"/>
<feature type="region of interest" description="Disordered" evidence="1">
    <location>
        <begin position="1"/>
        <end position="51"/>
    </location>
</feature>
<sequence length="264" mass="29402">LVSLSPSAYSVPDRSLDGTKINGDLSGTNRRKQQLTHVRKDDGDGGGSHSVVAANRNILSVGRSISNPHSRGLVGNHRSDTMQRHDRLDSPASSGQALRPSTRKLSNFDYFSIRDGKIQPSYPNHSHAVVSQHRTYTSSATHLHNHQNLGLSRQNSHHLSHNHNFQPSHSEHHHRHYNNAPQSASGQTRPSAIREFNSSQQHHPLSSNGKLDRGSFSMNRHGVNTPNTHTLKKFNTKAPSLEHLRQNTFSEDDDVMEVICIDDD</sequence>
<accession>A0A0B6ZEZ9</accession>
<evidence type="ECO:0000313" key="2">
    <source>
        <dbReference type="EMBL" id="CEK67113.1"/>
    </source>
</evidence>
<dbReference type="AlphaFoldDB" id="A0A0B6ZEZ9"/>
<reference evidence="2" key="1">
    <citation type="submission" date="2014-12" db="EMBL/GenBank/DDBJ databases">
        <title>Insight into the proteome of Arion vulgaris.</title>
        <authorList>
            <person name="Aradska J."/>
            <person name="Bulat T."/>
            <person name="Smidak R."/>
            <person name="Sarate P."/>
            <person name="Gangsoo J."/>
            <person name="Sialana F."/>
            <person name="Bilban M."/>
            <person name="Lubec G."/>
        </authorList>
    </citation>
    <scope>NUCLEOTIDE SEQUENCE</scope>
    <source>
        <tissue evidence="2">Skin</tissue>
    </source>
</reference>
<feature type="region of interest" description="Disordered" evidence="1">
    <location>
        <begin position="63"/>
        <end position="101"/>
    </location>
</feature>
<feature type="compositionally biased region" description="Basic and acidic residues" evidence="1">
    <location>
        <begin position="77"/>
        <end position="89"/>
    </location>
</feature>
<organism evidence="2">
    <name type="scientific">Arion vulgaris</name>
    <dbReference type="NCBI Taxonomy" id="1028688"/>
    <lineage>
        <taxon>Eukaryota</taxon>
        <taxon>Metazoa</taxon>
        <taxon>Spiralia</taxon>
        <taxon>Lophotrochozoa</taxon>
        <taxon>Mollusca</taxon>
        <taxon>Gastropoda</taxon>
        <taxon>Heterobranchia</taxon>
        <taxon>Euthyneura</taxon>
        <taxon>Panpulmonata</taxon>
        <taxon>Eupulmonata</taxon>
        <taxon>Stylommatophora</taxon>
        <taxon>Helicina</taxon>
        <taxon>Arionoidea</taxon>
        <taxon>Arionidae</taxon>
        <taxon>Arion</taxon>
    </lineage>
</organism>
<protein>
    <submittedName>
        <fullName evidence="2">Uncharacterized protein</fullName>
    </submittedName>
</protein>
<feature type="non-terminal residue" evidence="2">
    <location>
        <position position="1"/>
    </location>
</feature>
<feature type="compositionally biased region" description="Polar residues" evidence="1">
    <location>
        <begin position="179"/>
        <end position="209"/>
    </location>
</feature>
<gene>
    <name evidence="2" type="primary">ORF61388</name>
</gene>
<evidence type="ECO:0000256" key="1">
    <source>
        <dbReference type="SAM" id="MobiDB-lite"/>
    </source>
</evidence>
<feature type="compositionally biased region" description="Polar residues" evidence="1">
    <location>
        <begin position="216"/>
        <end position="229"/>
    </location>
</feature>
<feature type="region of interest" description="Disordered" evidence="1">
    <location>
        <begin position="152"/>
        <end position="231"/>
    </location>
</feature>